<dbReference type="CDD" id="cd02440">
    <property type="entry name" value="AdoMet_MTases"/>
    <property type="match status" value="1"/>
</dbReference>
<dbReference type="GO" id="GO:0008168">
    <property type="term" value="F:methyltransferase activity"/>
    <property type="evidence" value="ECO:0007669"/>
    <property type="project" value="UniProtKB-KW"/>
</dbReference>
<dbReference type="RefSeq" id="WP_171720589.1">
    <property type="nucleotide sequence ID" value="NZ_WHOB01000093.1"/>
</dbReference>
<evidence type="ECO:0000313" key="5">
    <source>
        <dbReference type="EMBL" id="NOU83467.1"/>
    </source>
</evidence>
<dbReference type="PANTHER" id="PTHR43464">
    <property type="entry name" value="METHYLTRANSFERASE"/>
    <property type="match status" value="1"/>
</dbReference>
<dbReference type="InterPro" id="IPR041698">
    <property type="entry name" value="Methyltransf_25"/>
</dbReference>
<keyword evidence="2" id="KW-0808">Transferase</keyword>
<keyword evidence="6" id="KW-1185">Reference proteome</keyword>
<dbReference type="PANTHER" id="PTHR43464:SF19">
    <property type="entry name" value="UBIQUINONE BIOSYNTHESIS O-METHYLTRANSFERASE, MITOCHONDRIAL"/>
    <property type="match status" value="1"/>
</dbReference>
<dbReference type="Proteomes" id="UP000596857">
    <property type="component" value="Unassembled WGS sequence"/>
</dbReference>
<feature type="domain" description="Methyltransferase" evidence="4">
    <location>
        <begin position="63"/>
        <end position="157"/>
    </location>
</feature>
<dbReference type="SUPFAM" id="SSF53335">
    <property type="entry name" value="S-adenosyl-L-methionine-dependent methyltransferases"/>
    <property type="match status" value="1"/>
</dbReference>
<comment type="caution">
    <text evidence="5">The sequence shown here is derived from an EMBL/GenBank/DDBJ whole genome shotgun (WGS) entry which is preliminary data.</text>
</comment>
<dbReference type="Gene3D" id="3.40.50.150">
    <property type="entry name" value="Vaccinia Virus protein VP39"/>
    <property type="match status" value="1"/>
</dbReference>
<dbReference type="InterPro" id="IPR029063">
    <property type="entry name" value="SAM-dependent_MTases_sf"/>
</dbReference>
<dbReference type="Pfam" id="PF13649">
    <property type="entry name" value="Methyltransf_25"/>
    <property type="match status" value="1"/>
</dbReference>
<sequence length="233" mass="26942">MSHETIYSHEDTLKMLDSLFREEGHWWNQFYGDRDKGIPFFKDRPDENLVEYVSKRHMTPGKVLELGCGGGRNAVYLAQQGYAVDAIDISQAAVDWGRERARKHQVEVNFARSNIFDLSLEPGSYDLIYDSGCFHHIYPHRRVTFLDLVNRTLKPGGYFGLVCFAAGAMGAEITDWEVYRQRSLRGGLGFSEDKLKSFFSGLELIEFRRMRQMDQEDALFGEAFLWTALFRKN</sequence>
<keyword evidence="1 5" id="KW-0489">Methyltransferase</keyword>
<evidence type="ECO:0000313" key="6">
    <source>
        <dbReference type="Proteomes" id="UP000596857"/>
    </source>
</evidence>
<dbReference type="EMBL" id="WHOB01000093">
    <property type="protein sequence ID" value="NOU83467.1"/>
    <property type="molecule type" value="Genomic_DNA"/>
</dbReference>
<evidence type="ECO:0000256" key="2">
    <source>
        <dbReference type="ARBA" id="ARBA00022679"/>
    </source>
</evidence>
<organism evidence="5 6">
    <name type="scientific">Paenibacillus phytohabitans</name>
    <dbReference type="NCBI Taxonomy" id="2654978"/>
    <lineage>
        <taxon>Bacteria</taxon>
        <taxon>Bacillati</taxon>
        <taxon>Bacillota</taxon>
        <taxon>Bacilli</taxon>
        <taxon>Bacillales</taxon>
        <taxon>Paenibacillaceae</taxon>
        <taxon>Paenibacillus</taxon>
    </lineage>
</organism>
<name>A0ABX1YRA4_9BACL</name>
<keyword evidence="3" id="KW-0949">S-adenosyl-L-methionine</keyword>
<evidence type="ECO:0000256" key="1">
    <source>
        <dbReference type="ARBA" id="ARBA00022603"/>
    </source>
</evidence>
<evidence type="ECO:0000259" key="4">
    <source>
        <dbReference type="Pfam" id="PF13649"/>
    </source>
</evidence>
<evidence type="ECO:0000256" key="3">
    <source>
        <dbReference type="ARBA" id="ARBA00022691"/>
    </source>
</evidence>
<accession>A0ABX1YRA4</accession>
<proteinExistence type="predicted"/>
<protein>
    <submittedName>
        <fullName evidence="5">Methyltransferase domain-containing protein</fullName>
    </submittedName>
</protein>
<dbReference type="GO" id="GO:0032259">
    <property type="term" value="P:methylation"/>
    <property type="evidence" value="ECO:0007669"/>
    <property type="project" value="UniProtKB-KW"/>
</dbReference>
<gene>
    <name evidence="5" type="ORF">GC101_31905</name>
</gene>
<reference evidence="5 6" key="1">
    <citation type="submission" date="2019-10" db="EMBL/GenBank/DDBJ databases">
        <title>Description of Paenibacillus terricola sp. nov.</title>
        <authorList>
            <person name="Carlier A."/>
            <person name="Qi S."/>
        </authorList>
    </citation>
    <scope>NUCLEOTIDE SEQUENCE [LARGE SCALE GENOMIC DNA]</scope>
    <source>
        <strain evidence="5 6">LMG 31459</strain>
    </source>
</reference>